<dbReference type="InterPro" id="IPR029063">
    <property type="entry name" value="SAM-dependent_MTases_sf"/>
</dbReference>
<evidence type="ECO:0000256" key="1">
    <source>
        <dbReference type="ARBA" id="ARBA00022603"/>
    </source>
</evidence>
<evidence type="ECO:0000313" key="7">
    <source>
        <dbReference type="EMBL" id="PIV07664.1"/>
    </source>
</evidence>
<evidence type="ECO:0000313" key="8">
    <source>
        <dbReference type="Proteomes" id="UP000229191"/>
    </source>
</evidence>
<comment type="similarity">
    <text evidence="5">Belongs to the class I-like SAM-binding methyltransferase superfamily. rRNA adenine N(6)-methyltransferase family.</text>
</comment>
<feature type="binding site" evidence="5">
    <location>
        <position position="12"/>
    </location>
    <ligand>
        <name>S-adenosyl-L-methionine</name>
        <dbReference type="ChEBI" id="CHEBI:59789"/>
    </ligand>
</feature>
<evidence type="ECO:0000256" key="4">
    <source>
        <dbReference type="ARBA" id="ARBA00022884"/>
    </source>
</evidence>
<dbReference type="GO" id="GO:0005829">
    <property type="term" value="C:cytosol"/>
    <property type="evidence" value="ECO:0007669"/>
    <property type="project" value="TreeGrafter"/>
</dbReference>
<dbReference type="Gene3D" id="3.40.50.150">
    <property type="entry name" value="Vaccinia Virus protein VP39"/>
    <property type="match status" value="1"/>
</dbReference>
<organism evidence="7 8">
    <name type="scientific">Candidatus Shapirobacteria bacterium CG03_land_8_20_14_0_80_35_14</name>
    <dbReference type="NCBI Taxonomy" id="1974878"/>
    <lineage>
        <taxon>Bacteria</taxon>
        <taxon>Candidatus Shapironibacteriota</taxon>
    </lineage>
</organism>
<protein>
    <recommendedName>
        <fullName evidence="6">Ribosomal RNA adenine methylase transferase N-terminal domain-containing protein</fullName>
    </recommendedName>
</protein>
<keyword evidence="1 5" id="KW-0489">Methyltransferase</keyword>
<name>A0A2M7BQC6_9BACT</name>
<evidence type="ECO:0000256" key="3">
    <source>
        <dbReference type="ARBA" id="ARBA00022691"/>
    </source>
</evidence>
<accession>A0A2M7BQC6</accession>
<keyword evidence="3 5" id="KW-0949">S-adenosyl-L-methionine</keyword>
<comment type="caution">
    <text evidence="7">The sequence shown here is derived from an EMBL/GenBank/DDBJ whole genome shotgun (WGS) entry which is preliminary data.</text>
</comment>
<sequence>MVYHNKLSLSQNFLKNRDIVSQLINASDLNISDTVIEIGPGRGIITTLLCGKVAKVLTIEKDLGLANSLIKRTSNITNLEIINQDFLDYQLPCVNYKIFANPPFAITAEILNKIYLSDNLPDSMFLIMQQETADKFIGAKFESQSSILFKPFFEIENLGNIDHTSFTQKPQVKITFVRFLKRHSPFIKDQDKLDFYNFVIYGFNQWQPTILDAYKKVLTYTQLQTIKKSLKIGNTPPSKLSFDKWLLFFKTYLKIATEKQKSAINSLSSLKSS</sequence>
<dbReference type="AlphaFoldDB" id="A0A2M7BQC6"/>
<feature type="binding site" evidence="5">
    <location>
        <position position="14"/>
    </location>
    <ligand>
        <name>S-adenosyl-L-methionine</name>
        <dbReference type="ChEBI" id="CHEBI:59789"/>
    </ligand>
</feature>
<dbReference type="SUPFAM" id="SSF53335">
    <property type="entry name" value="S-adenosyl-L-methionine-dependent methyltransferases"/>
    <property type="match status" value="1"/>
</dbReference>
<feature type="binding site" evidence="5">
    <location>
        <position position="39"/>
    </location>
    <ligand>
        <name>S-adenosyl-L-methionine</name>
        <dbReference type="ChEBI" id="CHEBI:59789"/>
    </ligand>
</feature>
<feature type="binding site" evidence="5">
    <location>
        <position position="60"/>
    </location>
    <ligand>
        <name>S-adenosyl-L-methionine</name>
        <dbReference type="ChEBI" id="CHEBI:59789"/>
    </ligand>
</feature>
<dbReference type="InterPro" id="IPR020596">
    <property type="entry name" value="rRNA_Ade_Mease_Trfase_CS"/>
</dbReference>
<dbReference type="InterPro" id="IPR001737">
    <property type="entry name" value="KsgA/Erm"/>
</dbReference>
<keyword evidence="2 5" id="KW-0808">Transferase</keyword>
<dbReference type="Proteomes" id="UP000229191">
    <property type="component" value="Unassembled WGS sequence"/>
</dbReference>
<dbReference type="InterPro" id="IPR023165">
    <property type="entry name" value="rRNA_Ade_diMease-like_C"/>
</dbReference>
<gene>
    <name evidence="7" type="ORF">COS53_01215</name>
</gene>
<dbReference type="EMBL" id="PEVB01000036">
    <property type="protein sequence ID" value="PIV07664.1"/>
    <property type="molecule type" value="Genomic_DNA"/>
</dbReference>
<dbReference type="PROSITE" id="PS51689">
    <property type="entry name" value="SAM_RNA_A_N6_MT"/>
    <property type="match status" value="1"/>
</dbReference>
<feature type="binding site" evidence="5">
    <location>
        <position position="101"/>
    </location>
    <ligand>
        <name>S-adenosyl-L-methionine</name>
        <dbReference type="ChEBI" id="CHEBI:59789"/>
    </ligand>
</feature>
<dbReference type="Gene3D" id="1.10.8.100">
    <property type="entry name" value="Ribosomal RNA adenine dimethylase-like, domain 2"/>
    <property type="match status" value="1"/>
</dbReference>
<dbReference type="GO" id="GO:0003723">
    <property type="term" value="F:RNA binding"/>
    <property type="evidence" value="ECO:0007669"/>
    <property type="project" value="UniProtKB-UniRule"/>
</dbReference>
<reference evidence="8" key="1">
    <citation type="submission" date="2017-09" db="EMBL/GenBank/DDBJ databases">
        <title>Depth-based differentiation of microbial function through sediment-hosted aquifers and enrichment of novel symbionts in the deep terrestrial subsurface.</title>
        <authorList>
            <person name="Probst A.J."/>
            <person name="Ladd B."/>
            <person name="Jarett J.K."/>
            <person name="Geller-Mcgrath D.E."/>
            <person name="Sieber C.M.K."/>
            <person name="Emerson J.B."/>
            <person name="Anantharaman K."/>
            <person name="Thomas B.C."/>
            <person name="Malmstrom R."/>
            <person name="Stieglmeier M."/>
            <person name="Klingl A."/>
            <person name="Woyke T."/>
            <person name="Ryan C.M."/>
            <person name="Banfield J.F."/>
        </authorList>
    </citation>
    <scope>NUCLEOTIDE SEQUENCE [LARGE SCALE GENOMIC DNA]</scope>
</reference>
<dbReference type="PROSITE" id="PS01131">
    <property type="entry name" value="RRNA_A_DIMETH"/>
    <property type="match status" value="1"/>
</dbReference>
<evidence type="ECO:0000259" key="6">
    <source>
        <dbReference type="SMART" id="SM00650"/>
    </source>
</evidence>
<dbReference type="PANTHER" id="PTHR11727">
    <property type="entry name" value="DIMETHYLADENOSINE TRANSFERASE"/>
    <property type="match status" value="1"/>
</dbReference>
<dbReference type="SMART" id="SM00650">
    <property type="entry name" value="rADc"/>
    <property type="match status" value="1"/>
</dbReference>
<keyword evidence="4 5" id="KW-0694">RNA-binding</keyword>
<dbReference type="GO" id="GO:0000179">
    <property type="term" value="F:rRNA (adenine-N6,N6-)-dimethyltransferase activity"/>
    <property type="evidence" value="ECO:0007669"/>
    <property type="project" value="UniProtKB-UniRule"/>
</dbReference>
<dbReference type="PANTHER" id="PTHR11727:SF7">
    <property type="entry name" value="DIMETHYLADENOSINE TRANSFERASE-RELATED"/>
    <property type="match status" value="1"/>
</dbReference>
<feature type="domain" description="Ribosomal RNA adenine methylase transferase N-terminal" evidence="6">
    <location>
        <begin position="19"/>
        <end position="183"/>
    </location>
</feature>
<feature type="binding site" evidence="5">
    <location>
        <position position="85"/>
    </location>
    <ligand>
        <name>S-adenosyl-L-methionine</name>
        <dbReference type="ChEBI" id="CHEBI:59789"/>
    </ligand>
</feature>
<proteinExistence type="inferred from homology"/>
<dbReference type="Pfam" id="PF00398">
    <property type="entry name" value="RrnaAD"/>
    <property type="match status" value="1"/>
</dbReference>
<evidence type="ECO:0000256" key="2">
    <source>
        <dbReference type="ARBA" id="ARBA00022679"/>
    </source>
</evidence>
<evidence type="ECO:0000256" key="5">
    <source>
        <dbReference type="PROSITE-ProRule" id="PRU01026"/>
    </source>
</evidence>
<dbReference type="InterPro" id="IPR020598">
    <property type="entry name" value="rRNA_Ade_methylase_Trfase_N"/>
</dbReference>